<dbReference type="InterPro" id="IPR050109">
    <property type="entry name" value="HTH-type_TetR-like_transc_reg"/>
</dbReference>
<feature type="domain" description="HTH tetR-type" evidence="5">
    <location>
        <begin position="13"/>
        <end position="73"/>
    </location>
</feature>
<evidence type="ECO:0000313" key="7">
    <source>
        <dbReference type="Proteomes" id="UP000069162"/>
    </source>
</evidence>
<evidence type="ECO:0000256" key="3">
    <source>
        <dbReference type="ARBA" id="ARBA00023163"/>
    </source>
</evidence>
<dbReference type="Gene3D" id="1.10.357.10">
    <property type="entry name" value="Tetracycline Repressor, domain 2"/>
    <property type="match status" value="1"/>
</dbReference>
<gene>
    <name evidence="6" type="ORF">AO703_10845</name>
</gene>
<dbReference type="GO" id="GO:0003700">
    <property type="term" value="F:DNA-binding transcription factor activity"/>
    <property type="evidence" value="ECO:0007669"/>
    <property type="project" value="TreeGrafter"/>
</dbReference>
<keyword evidence="3" id="KW-0804">Transcription</keyword>
<keyword evidence="1" id="KW-0805">Transcription regulation</keyword>
<feature type="DNA-binding region" description="H-T-H motif" evidence="4">
    <location>
        <begin position="36"/>
        <end position="55"/>
    </location>
</feature>
<dbReference type="Pfam" id="PF00440">
    <property type="entry name" value="TetR_N"/>
    <property type="match status" value="1"/>
</dbReference>
<dbReference type="InterPro" id="IPR009057">
    <property type="entry name" value="Homeodomain-like_sf"/>
</dbReference>
<dbReference type="PRINTS" id="PR00455">
    <property type="entry name" value="HTHTETR"/>
</dbReference>
<reference evidence="7" key="1">
    <citation type="submission" date="2015-10" db="EMBL/GenBank/DDBJ databases">
        <title>Complete Genome Sequencing of Klebsiella sp. strain G5.</title>
        <authorList>
            <person name="Chan K.-G."/>
            <person name="Chen J.-W."/>
        </authorList>
    </citation>
    <scope>NUCLEOTIDE SEQUENCE [LARGE SCALE GENOMIC DNA]</scope>
    <source>
        <strain evidence="7">G5</strain>
    </source>
</reference>
<dbReference type="RefSeq" id="WP_062741212.1">
    <property type="nucleotide sequence ID" value="NZ_CP012871.1"/>
</dbReference>
<keyword evidence="2 4" id="KW-0238">DNA-binding</keyword>
<proteinExistence type="predicted"/>
<dbReference type="KEGG" id="kle:AO703_10845"/>
<dbReference type="PANTHER" id="PTHR30055:SF234">
    <property type="entry name" value="HTH-TYPE TRANSCRIPTIONAL REGULATOR BETI"/>
    <property type="match status" value="1"/>
</dbReference>
<evidence type="ECO:0000256" key="4">
    <source>
        <dbReference type="PROSITE-ProRule" id="PRU00335"/>
    </source>
</evidence>
<dbReference type="SUPFAM" id="SSF46689">
    <property type="entry name" value="Homeodomain-like"/>
    <property type="match status" value="1"/>
</dbReference>
<dbReference type="OrthoDB" id="63332at2"/>
<dbReference type="GO" id="GO:0000976">
    <property type="term" value="F:transcription cis-regulatory region binding"/>
    <property type="evidence" value="ECO:0007669"/>
    <property type="project" value="TreeGrafter"/>
</dbReference>
<organism evidence="6 7">
    <name type="scientific">[Enterobacter] lignolyticus</name>
    <dbReference type="NCBI Taxonomy" id="1334193"/>
    <lineage>
        <taxon>Bacteria</taxon>
        <taxon>Pseudomonadati</taxon>
        <taxon>Pseudomonadota</taxon>
        <taxon>Gammaproteobacteria</taxon>
        <taxon>Enterobacterales</taxon>
        <taxon>Enterobacteriaceae</taxon>
        <taxon>Pluralibacter</taxon>
    </lineage>
</organism>
<name>A0A806X4T3_9ENTR</name>
<evidence type="ECO:0000259" key="5">
    <source>
        <dbReference type="PROSITE" id="PS50977"/>
    </source>
</evidence>
<sequence length="212" mass="23687">MSMPGDRRSRKRLETRRIISTVATRLFLARGFEQVTVDEIAAAAGVGRMTVFNHFPRKEEMFFDRDGEVRETIRQALKQRQTTVSPVETLRLLAHSLVAQNSPFVEFSADSQHFIGAITGSETLKARVRQIRDELTQLVTTSLIDCVNAPAHDPDACLTAHLVLATWSAALAEGHRRWRDDQHRDNARTAFLAIIDKGSRGISAAMCGTPYV</sequence>
<dbReference type="PANTHER" id="PTHR30055">
    <property type="entry name" value="HTH-TYPE TRANSCRIPTIONAL REGULATOR RUTR"/>
    <property type="match status" value="1"/>
</dbReference>
<dbReference type="Proteomes" id="UP000069162">
    <property type="component" value="Chromosome"/>
</dbReference>
<dbReference type="AlphaFoldDB" id="A0A806X4T3"/>
<dbReference type="EMBL" id="CP012871">
    <property type="protein sequence ID" value="ALR76776.1"/>
    <property type="molecule type" value="Genomic_DNA"/>
</dbReference>
<protein>
    <submittedName>
        <fullName evidence="6">TetR family transcriptional regulator</fullName>
    </submittedName>
</protein>
<dbReference type="PROSITE" id="PS50977">
    <property type="entry name" value="HTH_TETR_2"/>
    <property type="match status" value="1"/>
</dbReference>
<evidence type="ECO:0000256" key="1">
    <source>
        <dbReference type="ARBA" id="ARBA00023015"/>
    </source>
</evidence>
<evidence type="ECO:0000313" key="6">
    <source>
        <dbReference type="EMBL" id="ALR76776.1"/>
    </source>
</evidence>
<accession>A0A806X4T3</accession>
<dbReference type="InterPro" id="IPR001647">
    <property type="entry name" value="HTH_TetR"/>
</dbReference>
<evidence type="ECO:0000256" key="2">
    <source>
        <dbReference type="ARBA" id="ARBA00023125"/>
    </source>
</evidence>